<evidence type="ECO:0000256" key="1">
    <source>
        <dbReference type="SAM" id="MobiDB-lite"/>
    </source>
</evidence>
<evidence type="ECO:0000313" key="2">
    <source>
        <dbReference type="EMBL" id="QCE13015.1"/>
    </source>
</evidence>
<feature type="region of interest" description="Disordered" evidence="1">
    <location>
        <begin position="19"/>
        <end position="40"/>
    </location>
</feature>
<sequence length="87" mass="9878">MKRHVAELIDKIEKLANEGHQTESVSVHIPSTQEQEGPLSDTIRQCRTKRPFSVDDVEVFVRTVELLVVGREAGARLSYELSRMKTT</sequence>
<protein>
    <submittedName>
        <fullName evidence="2">Uncharacterized protein</fullName>
    </submittedName>
</protein>
<dbReference type="AlphaFoldDB" id="A0A4D6NLF5"/>
<feature type="compositionally biased region" description="Polar residues" evidence="1">
    <location>
        <begin position="22"/>
        <end position="35"/>
    </location>
</feature>
<proteinExistence type="predicted"/>
<gene>
    <name evidence="2" type="ORF">DEO72_LG11g6</name>
</gene>
<evidence type="ECO:0000313" key="3">
    <source>
        <dbReference type="Proteomes" id="UP000501690"/>
    </source>
</evidence>
<organism evidence="2 3">
    <name type="scientific">Vigna unguiculata</name>
    <name type="common">Cowpea</name>
    <dbReference type="NCBI Taxonomy" id="3917"/>
    <lineage>
        <taxon>Eukaryota</taxon>
        <taxon>Viridiplantae</taxon>
        <taxon>Streptophyta</taxon>
        <taxon>Embryophyta</taxon>
        <taxon>Tracheophyta</taxon>
        <taxon>Spermatophyta</taxon>
        <taxon>Magnoliopsida</taxon>
        <taxon>eudicotyledons</taxon>
        <taxon>Gunneridae</taxon>
        <taxon>Pentapetalae</taxon>
        <taxon>rosids</taxon>
        <taxon>fabids</taxon>
        <taxon>Fabales</taxon>
        <taxon>Fabaceae</taxon>
        <taxon>Papilionoideae</taxon>
        <taxon>50 kb inversion clade</taxon>
        <taxon>NPAAA clade</taxon>
        <taxon>indigoferoid/millettioid clade</taxon>
        <taxon>Phaseoleae</taxon>
        <taxon>Vigna</taxon>
    </lineage>
</organism>
<dbReference type="Proteomes" id="UP000501690">
    <property type="component" value="Linkage Group LG11"/>
</dbReference>
<reference evidence="2 3" key="1">
    <citation type="submission" date="2019-04" db="EMBL/GenBank/DDBJ databases">
        <title>An improved genome assembly and genetic linkage map for asparagus bean, Vigna unguiculata ssp. sesquipedialis.</title>
        <authorList>
            <person name="Xia Q."/>
            <person name="Zhang R."/>
            <person name="Dong Y."/>
        </authorList>
    </citation>
    <scope>NUCLEOTIDE SEQUENCE [LARGE SCALE GENOMIC DNA]</scope>
    <source>
        <tissue evidence="2">Leaf</tissue>
    </source>
</reference>
<accession>A0A4D6NLF5</accession>
<keyword evidence="3" id="KW-1185">Reference proteome</keyword>
<dbReference type="EMBL" id="CP039355">
    <property type="protein sequence ID" value="QCE13015.1"/>
    <property type="molecule type" value="Genomic_DNA"/>
</dbReference>
<name>A0A4D6NLF5_VIGUN</name>